<dbReference type="KEGG" id="psyt:DSAG12_01441"/>
<dbReference type="GO" id="GO:0004725">
    <property type="term" value="F:protein tyrosine phosphatase activity"/>
    <property type="evidence" value="ECO:0007669"/>
    <property type="project" value="UniProtKB-EC"/>
</dbReference>
<dbReference type="GO" id="GO:0046685">
    <property type="term" value="P:response to arsenic-containing substance"/>
    <property type="evidence" value="ECO:0007669"/>
    <property type="project" value="UniProtKB-KW"/>
</dbReference>
<dbReference type="SMART" id="SM00226">
    <property type="entry name" value="LMWPc"/>
    <property type="match status" value="1"/>
</dbReference>
<dbReference type="Pfam" id="PF01451">
    <property type="entry name" value="LMWPc"/>
    <property type="match status" value="1"/>
</dbReference>
<dbReference type="SUPFAM" id="SSF52788">
    <property type="entry name" value="Phosphotyrosine protein phosphatases I"/>
    <property type="match status" value="1"/>
</dbReference>
<dbReference type="InterPro" id="IPR036196">
    <property type="entry name" value="Ptyr_pPase_sf"/>
</dbReference>
<dbReference type="EMBL" id="CP042905">
    <property type="protein sequence ID" value="QEE15615.1"/>
    <property type="molecule type" value="Genomic_DNA"/>
</dbReference>
<dbReference type="RefSeq" id="WP_147662518.1">
    <property type="nucleotide sequence ID" value="NZ_CP042905.2"/>
</dbReference>
<evidence type="ECO:0000256" key="1">
    <source>
        <dbReference type="ARBA" id="ARBA00022849"/>
    </source>
</evidence>
<proteinExistence type="predicted"/>
<reference evidence="3 4" key="1">
    <citation type="journal article" date="2020" name="Nature">
        <title>Isolation of an archaeon at the prokaryote-eukaryote interface.</title>
        <authorList>
            <person name="Imachi H."/>
            <person name="Nobu M.K."/>
            <person name="Nakahara N."/>
            <person name="Morono Y."/>
            <person name="Ogawara M."/>
            <person name="Takaki Y."/>
            <person name="Takano Y."/>
            <person name="Uematsu K."/>
            <person name="Ikuta T."/>
            <person name="Ito M."/>
            <person name="Matsui Y."/>
            <person name="Miyazaki M."/>
            <person name="Murata K."/>
            <person name="Saito Y."/>
            <person name="Sakai S."/>
            <person name="Song C."/>
            <person name="Tasumi E."/>
            <person name="Yamanaka Y."/>
            <person name="Yamaguchi T."/>
            <person name="Kamagata Y."/>
            <person name="Tamaki H."/>
            <person name="Takai K."/>
        </authorList>
    </citation>
    <scope>NUCLEOTIDE SEQUENCE [LARGE SCALE GENOMIC DNA]</scope>
    <source>
        <strain evidence="3 4">MK-D1</strain>
    </source>
</reference>
<protein>
    <submittedName>
        <fullName evidence="3">Arsenate reductase ArsC</fullName>
        <ecNumber evidence="3">1.20.4.4</ecNumber>
    </submittedName>
</protein>
<dbReference type="PANTHER" id="PTHR43428:SF1">
    <property type="entry name" value="ARSENATE REDUCTASE"/>
    <property type="match status" value="1"/>
</dbReference>
<dbReference type="PANTHER" id="PTHR43428">
    <property type="entry name" value="ARSENATE REDUCTASE"/>
    <property type="match status" value="1"/>
</dbReference>
<name>A0A5B9D9F2_9ARCH</name>
<evidence type="ECO:0000259" key="2">
    <source>
        <dbReference type="SMART" id="SM00226"/>
    </source>
</evidence>
<keyword evidence="4" id="KW-1185">Reference proteome</keyword>
<dbReference type="OrthoDB" id="295776at2157"/>
<feature type="domain" description="Phosphotyrosine protein phosphatase I" evidence="2">
    <location>
        <begin position="4"/>
        <end position="132"/>
    </location>
</feature>
<dbReference type="GeneID" id="41329436"/>
<organism evidence="3 4">
    <name type="scientific">Promethearchaeum syntrophicum</name>
    <dbReference type="NCBI Taxonomy" id="2594042"/>
    <lineage>
        <taxon>Archaea</taxon>
        <taxon>Promethearchaeati</taxon>
        <taxon>Promethearchaeota</taxon>
        <taxon>Promethearchaeia</taxon>
        <taxon>Promethearchaeales</taxon>
        <taxon>Promethearchaeaceae</taxon>
        <taxon>Promethearchaeum</taxon>
    </lineage>
</organism>
<keyword evidence="1" id="KW-0059">Arsenical resistance</keyword>
<dbReference type="Proteomes" id="UP000321408">
    <property type="component" value="Chromosome"/>
</dbReference>
<dbReference type="EC" id="1.20.4.4" evidence="3"/>
<gene>
    <name evidence="3" type="ORF">DSAG12_01441</name>
</gene>
<dbReference type="InterPro" id="IPR023485">
    <property type="entry name" value="Ptyr_pPase"/>
</dbReference>
<accession>A0A5B9D9F2</accession>
<keyword evidence="3" id="KW-0560">Oxidoreductase</keyword>
<dbReference type="Gene3D" id="3.40.50.2300">
    <property type="match status" value="1"/>
</dbReference>
<sequence length="135" mass="15178">MEKFSILFACIGNSCRSQMAEGIAKHLSKGKASIQSAGTKPEEKVTPFAVQVMKELGIDISHQKPKLITVDMLRVSTHFISMGRGVQESCPVPIGVPNVEDWDLEDPWGKDIQFFRKTRDNIKEKVEHLLKKLLD</sequence>
<evidence type="ECO:0000313" key="4">
    <source>
        <dbReference type="Proteomes" id="UP000321408"/>
    </source>
</evidence>
<evidence type="ECO:0000313" key="3">
    <source>
        <dbReference type="EMBL" id="QEE15615.1"/>
    </source>
</evidence>
<reference evidence="3 4" key="2">
    <citation type="journal article" date="2024" name="Int. J. Syst. Evol. Microbiol.">
        <title>Promethearchaeum syntrophicum gen. nov., sp. nov., an anaerobic, obligately syntrophic archaeon, the first isolate of the lineage 'Asgard' archaea, and proposal of the new archaeal phylum Promethearchaeota phyl. nov. and kingdom Promethearchaeati regn. nov.</title>
        <authorList>
            <person name="Imachi H."/>
            <person name="Nobu M.K."/>
            <person name="Kato S."/>
            <person name="Takaki Y."/>
            <person name="Miyazaki M."/>
            <person name="Miyata M."/>
            <person name="Ogawara M."/>
            <person name="Saito Y."/>
            <person name="Sakai S."/>
            <person name="Tahara Y.O."/>
            <person name="Takano Y."/>
            <person name="Tasumi E."/>
            <person name="Uematsu K."/>
            <person name="Yoshimura T."/>
            <person name="Itoh T."/>
            <person name="Ohkuma M."/>
            <person name="Takai K."/>
        </authorList>
    </citation>
    <scope>NUCLEOTIDE SEQUENCE [LARGE SCALE GENOMIC DNA]</scope>
    <source>
        <strain evidence="3 4">MK-D1</strain>
    </source>
</reference>
<dbReference type="AlphaFoldDB" id="A0A5B9D9F2"/>
<dbReference type="CDD" id="cd16345">
    <property type="entry name" value="LMWP_ArsC"/>
    <property type="match status" value="1"/>
</dbReference>